<dbReference type="GO" id="GO:0005737">
    <property type="term" value="C:cytoplasm"/>
    <property type="evidence" value="ECO:0007669"/>
    <property type="project" value="TreeGrafter"/>
</dbReference>
<keyword evidence="3" id="KW-1185">Reference proteome</keyword>
<comment type="caution">
    <text evidence="2">The sequence shown here is derived from an EMBL/GenBank/DDBJ whole genome shotgun (WGS) entry which is preliminary data.</text>
</comment>
<dbReference type="CDD" id="cd07067">
    <property type="entry name" value="HP_PGM_like"/>
    <property type="match status" value="1"/>
</dbReference>
<dbReference type="RefSeq" id="WP_150015059.1">
    <property type="nucleotide sequence ID" value="NZ_VWSG01000022.1"/>
</dbReference>
<name>A0A5M6CEU0_9FLAO</name>
<evidence type="ECO:0000313" key="3">
    <source>
        <dbReference type="Proteomes" id="UP000325141"/>
    </source>
</evidence>
<dbReference type="SUPFAM" id="SSF53254">
    <property type="entry name" value="Phosphoglycerate mutase-like"/>
    <property type="match status" value="1"/>
</dbReference>
<protein>
    <recommendedName>
        <fullName evidence="1">Alpha-ribazole phosphatase</fullName>
        <ecNumber evidence="1">3.1.3.73</ecNumber>
    </recommendedName>
</protein>
<dbReference type="InterPro" id="IPR029033">
    <property type="entry name" value="His_PPase_superfam"/>
</dbReference>
<proteinExistence type="predicted"/>
<dbReference type="AlphaFoldDB" id="A0A5M6CEU0"/>
<dbReference type="InterPro" id="IPR017578">
    <property type="entry name" value="Ribazole_CobC"/>
</dbReference>
<sequence length="186" mass="21747">MEVYIIRHTTVNLAQGICYGQTDVHVASSFVKEAKYLTKQLPHDFDKVFSSPSSRCAQLARKFQGEVFFDDRLKEMHFGEWESKLWSDIPTEIIQPWYDDFVNTSTPQGESFLDLYNRSSSFINELRHKSYRKVLIVTHGGVIRSLWTYLLQYPLENAFKIPVGFGEVFQFHFGTEAKDDYIIKKQ</sequence>
<organism evidence="2 3">
    <name type="scientific">Paenimyroides baculatum</name>
    <dbReference type="NCBI Taxonomy" id="2608000"/>
    <lineage>
        <taxon>Bacteria</taxon>
        <taxon>Pseudomonadati</taxon>
        <taxon>Bacteroidota</taxon>
        <taxon>Flavobacteriia</taxon>
        <taxon>Flavobacteriales</taxon>
        <taxon>Flavobacteriaceae</taxon>
        <taxon>Paenimyroides</taxon>
    </lineage>
</organism>
<dbReference type="InterPro" id="IPR050275">
    <property type="entry name" value="PGM_Phosphatase"/>
</dbReference>
<dbReference type="GO" id="GO:0043755">
    <property type="term" value="F:alpha-ribazole phosphatase activity"/>
    <property type="evidence" value="ECO:0007669"/>
    <property type="project" value="UniProtKB-UniRule"/>
</dbReference>
<dbReference type="SMART" id="SM00855">
    <property type="entry name" value="PGAM"/>
    <property type="match status" value="1"/>
</dbReference>
<dbReference type="PANTHER" id="PTHR48100">
    <property type="entry name" value="BROAD-SPECIFICITY PHOSPHATASE YOR283W-RELATED"/>
    <property type="match status" value="1"/>
</dbReference>
<evidence type="ECO:0000256" key="1">
    <source>
        <dbReference type="NCBIfam" id="TIGR03162"/>
    </source>
</evidence>
<dbReference type="Pfam" id="PF00300">
    <property type="entry name" value="His_Phos_1"/>
    <property type="match status" value="1"/>
</dbReference>
<reference evidence="2 3" key="1">
    <citation type="submission" date="2019-09" db="EMBL/GenBank/DDBJ databases">
        <title>Genome sequence and assembly of Flavobacterium sp.</title>
        <authorList>
            <person name="Chhetri G."/>
        </authorList>
    </citation>
    <scope>NUCLEOTIDE SEQUENCE [LARGE SCALE GENOMIC DNA]</scope>
    <source>
        <strain evidence="2 3">SNL9</strain>
    </source>
</reference>
<dbReference type="EMBL" id="VWSG01000022">
    <property type="protein sequence ID" value="KAA5531619.1"/>
    <property type="molecule type" value="Genomic_DNA"/>
</dbReference>
<gene>
    <name evidence="2" type="primary">cobC</name>
    <name evidence="2" type="ORF">F0460_15880</name>
</gene>
<dbReference type="InterPro" id="IPR013078">
    <property type="entry name" value="His_Pase_superF_clade-1"/>
</dbReference>
<dbReference type="Gene3D" id="3.40.50.1240">
    <property type="entry name" value="Phosphoglycerate mutase-like"/>
    <property type="match status" value="1"/>
</dbReference>
<dbReference type="PANTHER" id="PTHR48100:SF59">
    <property type="entry name" value="ADENOSYLCOBALAMIN_ALPHA-RIBAZOLE PHOSPHATASE"/>
    <property type="match status" value="1"/>
</dbReference>
<accession>A0A5M6CEU0</accession>
<dbReference type="Proteomes" id="UP000325141">
    <property type="component" value="Unassembled WGS sequence"/>
</dbReference>
<dbReference type="EC" id="3.1.3.73" evidence="1"/>
<evidence type="ECO:0000313" key="2">
    <source>
        <dbReference type="EMBL" id="KAA5531619.1"/>
    </source>
</evidence>
<dbReference type="NCBIfam" id="TIGR03162">
    <property type="entry name" value="ribazole_cobC"/>
    <property type="match status" value="1"/>
</dbReference>
<dbReference type="GO" id="GO:0009236">
    <property type="term" value="P:cobalamin biosynthetic process"/>
    <property type="evidence" value="ECO:0007669"/>
    <property type="project" value="UniProtKB-UniRule"/>
</dbReference>